<evidence type="ECO:0000313" key="3">
    <source>
        <dbReference type="EMBL" id="UOO83007.1"/>
    </source>
</evidence>
<dbReference type="SUPFAM" id="SSF55729">
    <property type="entry name" value="Acyl-CoA N-acyltransferases (Nat)"/>
    <property type="match status" value="1"/>
</dbReference>
<dbReference type="InterPro" id="IPR000182">
    <property type="entry name" value="GNAT_dom"/>
</dbReference>
<dbReference type="InterPro" id="IPR031165">
    <property type="entry name" value="GNAT_YJDJ"/>
</dbReference>
<evidence type="ECO:0000259" key="1">
    <source>
        <dbReference type="PROSITE" id="PS51186"/>
    </source>
</evidence>
<dbReference type="InterPro" id="IPR045057">
    <property type="entry name" value="Gcn5-rel_NAT"/>
</dbReference>
<dbReference type="EMBL" id="CP091508">
    <property type="protein sequence ID" value="UOO83007.1"/>
    <property type="molecule type" value="Genomic_DNA"/>
</dbReference>
<evidence type="ECO:0000313" key="4">
    <source>
        <dbReference type="Proteomes" id="UP000829817"/>
    </source>
</evidence>
<dbReference type="PROSITE" id="PS51186">
    <property type="entry name" value="GNAT"/>
    <property type="match status" value="1"/>
</dbReference>
<name>A0ABY4DZK4_9NEIS</name>
<dbReference type="RefSeq" id="WP_244787262.1">
    <property type="nucleotide sequence ID" value="NZ_CP091508.1"/>
</dbReference>
<reference evidence="3 4" key="1">
    <citation type="journal article" date="2022" name="Res Sq">
        <title>Evolution of multicellular longitudinally dividing oral cavity symbionts (Neisseriaceae).</title>
        <authorList>
            <person name="Nyongesa S."/>
            <person name="Weber P."/>
            <person name="Bernet E."/>
            <person name="Pullido F."/>
            <person name="Nieckarz M."/>
            <person name="Delaby M."/>
            <person name="Nieves C."/>
            <person name="Viehboeck T."/>
            <person name="Krause N."/>
            <person name="Rivera-Millot A."/>
            <person name="Nakamura A."/>
            <person name="Vischer N."/>
            <person name="VanNieuwenhze M."/>
            <person name="Brun Y."/>
            <person name="Cava F."/>
            <person name="Bulgheresi S."/>
            <person name="Veyrier F."/>
        </authorList>
    </citation>
    <scope>NUCLEOTIDE SEQUENCE [LARGE SCALE GENOMIC DNA]</scope>
    <source>
        <strain evidence="3 4">CCUG 63373m</strain>
    </source>
</reference>
<dbReference type="Proteomes" id="UP000829817">
    <property type="component" value="Chromosome"/>
</dbReference>
<dbReference type="PROSITE" id="PS51729">
    <property type="entry name" value="GNAT_YJDJ"/>
    <property type="match status" value="1"/>
</dbReference>
<dbReference type="Gene3D" id="3.40.630.30">
    <property type="match status" value="1"/>
</dbReference>
<feature type="domain" description="N-acetyltransferase" evidence="1">
    <location>
        <begin position="1"/>
        <end position="88"/>
    </location>
</feature>
<feature type="domain" description="N-acetyltransferase" evidence="2">
    <location>
        <begin position="5"/>
        <end position="88"/>
    </location>
</feature>
<dbReference type="CDD" id="cd04301">
    <property type="entry name" value="NAT_SF"/>
    <property type="match status" value="1"/>
</dbReference>
<dbReference type="PANTHER" id="PTHR31435">
    <property type="entry name" value="PROTEIN NATD1"/>
    <property type="match status" value="1"/>
</dbReference>
<evidence type="ECO:0000259" key="2">
    <source>
        <dbReference type="PROSITE" id="PS51729"/>
    </source>
</evidence>
<organism evidence="3 4">
    <name type="scientific">Uruburuella testudinis</name>
    <dbReference type="NCBI Taxonomy" id="1282863"/>
    <lineage>
        <taxon>Bacteria</taxon>
        <taxon>Pseudomonadati</taxon>
        <taxon>Pseudomonadota</taxon>
        <taxon>Betaproteobacteria</taxon>
        <taxon>Neisseriales</taxon>
        <taxon>Neisseriaceae</taxon>
        <taxon>Uruburuella</taxon>
    </lineage>
</organism>
<dbReference type="PANTHER" id="PTHR31435:SF9">
    <property type="entry name" value="PROTEIN NATD1"/>
    <property type="match status" value="1"/>
</dbReference>
<proteinExistence type="predicted"/>
<dbReference type="InterPro" id="IPR016181">
    <property type="entry name" value="Acyl_CoA_acyltransferase"/>
</dbReference>
<protein>
    <submittedName>
        <fullName evidence="3">N-acetyltransferase</fullName>
    </submittedName>
</protein>
<keyword evidence="4" id="KW-1185">Reference proteome</keyword>
<dbReference type="Pfam" id="PF14542">
    <property type="entry name" value="Acetyltransf_CG"/>
    <property type="match status" value="1"/>
</dbReference>
<accession>A0ABY4DZK4</accession>
<sequence length="88" mass="10087">MNQITHHPDTQRFTLTHNGDEQAGYLTYRIISNGRWDINHTVIRPPLRGRGLARLLVEAAIAEAEKQHIRLQASCGYADIILQRSNKR</sequence>
<gene>
    <name evidence="3" type="ORF">LVJ83_05990</name>
</gene>